<keyword evidence="8" id="KW-1133">Transmembrane helix</keyword>
<evidence type="ECO:0000256" key="6">
    <source>
        <dbReference type="ARBA" id="ARBA00022777"/>
    </source>
</evidence>
<comment type="subcellular location">
    <subcellularLocation>
        <location evidence="2">Membrane</location>
    </subcellularLocation>
</comment>
<dbReference type="GO" id="GO:0016036">
    <property type="term" value="P:cellular response to phosphate starvation"/>
    <property type="evidence" value="ECO:0007669"/>
    <property type="project" value="TreeGrafter"/>
</dbReference>
<accession>K0B3U8</accession>
<dbReference type="GO" id="GO:0000155">
    <property type="term" value="F:phosphorelay sensor kinase activity"/>
    <property type="evidence" value="ECO:0007669"/>
    <property type="project" value="InterPro"/>
</dbReference>
<dbReference type="GO" id="GO:0004721">
    <property type="term" value="F:phosphoprotein phosphatase activity"/>
    <property type="evidence" value="ECO:0007669"/>
    <property type="project" value="TreeGrafter"/>
</dbReference>
<evidence type="ECO:0000256" key="7">
    <source>
        <dbReference type="ARBA" id="ARBA00023012"/>
    </source>
</evidence>
<dbReference type="PANTHER" id="PTHR45453">
    <property type="entry name" value="PHOSPHATE REGULON SENSOR PROTEIN PHOR"/>
    <property type="match status" value="1"/>
</dbReference>
<dbReference type="Proteomes" id="UP000006094">
    <property type="component" value="Chromosome"/>
</dbReference>
<dbReference type="PANTHER" id="PTHR45453:SF1">
    <property type="entry name" value="PHOSPHATE REGULON SENSOR PROTEIN PHOR"/>
    <property type="match status" value="1"/>
</dbReference>
<dbReference type="CDD" id="cd00075">
    <property type="entry name" value="HATPase"/>
    <property type="match status" value="1"/>
</dbReference>
<dbReference type="InterPro" id="IPR036097">
    <property type="entry name" value="HisK_dim/P_sf"/>
</dbReference>
<dbReference type="PRINTS" id="PR00344">
    <property type="entry name" value="BCTRLSENSOR"/>
</dbReference>
<dbReference type="InterPro" id="IPR036890">
    <property type="entry name" value="HATPase_C_sf"/>
</dbReference>
<dbReference type="Pfam" id="PF02518">
    <property type="entry name" value="HATPase_c"/>
    <property type="match status" value="1"/>
</dbReference>
<dbReference type="Pfam" id="PF00512">
    <property type="entry name" value="HisKA"/>
    <property type="match status" value="1"/>
</dbReference>
<dbReference type="HOGENOM" id="CLU_000445_89_3_9"/>
<dbReference type="RefSeq" id="WP_014968709.1">
    <property type="nucleotide sequence ID" value="NC_018664.1"/>
</dbReference>
<keyword evidence="6 10" id="KW-0418">Kinase</keyword>
<proteinExistence type="predicted"/>
<comment type="catalytic activity">
    <reaction evidence="1">
        <text>ATP + protein L-histidine = ADP + protein N-phospho-L-histidine.</text>
        <dbReference type="EC" id="2.7.13.3"/>
    </reaction>
</comment>
<keyword evidence="8" id="KW-0472">Membrane</keyword>
<evidence type="ECO:0000256" key="8">
    <source>
        <dbReference type="SAM" id="Phobius"/>
    </source>
</evidence>
<dbReference type="OrthoDB" id="9813151at2"/>
<evidence type="ECO:0000259" key="9">
    <source>
        <dbReference type="PROSITE" id="PS50109"/>
    </source>
</evidence>
<dbReference type="SMART" id="SM00387">
    <property type="entry name" value="HATPase_c"/>
    <property type="match status" value="1"/>
</dbReference>
<evidence type="ECO:0000256" key="1">
    <source>
        <dbReference type="ARBA" id="ARBA00000085"/>
    </source>
</evidence>
<dbReference type="STRING" id="1128398.Curi_c25800"/>
<dbReference type="InterPro" id="IPR003594">
    <property type="entry name" value="HATPase_dom"/>
</dbReference>
<dbReference type="InterPro" id="IPR004358">
    <property type="entry name" value="Sig_transdc_His_kin-like_C"/>
</dbReference>
<dbReference type="KEGG" id="cad:Curi_c25800"/>
<dbReference type="PROSITE" id="PS50109">
    <property type="entry name" value="HIS_KIN"/>
    <property type="match status" value="1"/>
</dbReference>
<dbReference type="InterPro" id="IPR005467">
    <property type="entry name" value="His_kinase_dom"/>
</dbReference>
<protein>
    <recommendedName>
        <fullName evidence="3">histidine kinase</fullName>
        <ecNumber evidence="3">2.7.13.3</ecNumber>
    </recommendedName>
</protein>
<evidence type="ECO:0000256" key="4">
    <source>
        <dbReference type="ARBA" id="ARBA00022553"/>
    </source>
</evidence>
<dbReference type="FunFam" id="3.30.565.10:FF:000006">
    <property type="entry name" value="Sensor histidine kinase WalK"/>
    <property type="match status" value="1"/>
</dbReference>
<keyword evidence="11" id="KW-1185">Reference proteome</keyword>
<dbReference type="InterPro" id="IPR003661">
    <property type="entry name" value="HisK_dim/P_dom"/>
</dbReference>
<evidence type="ECO:0000256" key="2">
    <source>
        <dbReference type="ARBA" id="ARBA00004370"/>
    </source>
</evidence>
<keyword evidence="5 10" id="KW-0808">Transferase</keyword>
<dbReference type="SUPFAM" id="SSF47384">
    <property type="entry name" value="Homodimeric domain of signal transducing histidine kinase"/>
    <property type="match status" value="1"/>
</dbReference>
<keyword evidence="7" id="KW-0902">Two-component regulatory system</keyword>
<keyword evidence="4" id="KW-0597">Phosphoprotein</keyword>
<name>K0B3U8_GOTA9</name>
<feature type="domain" description="Histidine kinase" evidence="9">
    <location>
        <begin position="135"/>
        <end position="349"/>
    </location>
</feature>
<dbReference type="GO" id="GO:0005886">
    <property type="term" value="C:plasma membrane"/>
    <property type="evidence" value="ECO:0007669"/>
    <property type="project" value="TreeGrafter"/>
</dbReference>
<feature type="transmembrane region" description="Helical" evidence="8">
    <location>
        <begin position="44"/>
        <end position="67"/>
    </location>
</feature>
<sequence length="349" mass="39899">MILRKDPLVKQLFIRLFVSSVILSTISVLIIFSTINMGYISNETIFSVIFTFVVMTIINIILFISIIKSFIKKLEKFSLLIDHIMDGEISNHSEFEEEGILSRLGSQFSQMTRRLNISLRTLKNEKENIKSLVTDISHQVKTPVASIKLFNTILLEENVNEEEKHEFLEKIKEDVNKLEWLVNSLIKMSRLEVGMIKLKKEKCSIEQTLVESINGVYLKVLEKEIDINLDIKADIEINHDVKWTKEAIINVLENAIKYTDKGGQVEISVEKLETYIKIDIKDEGIGIPDSEIGKIFNRFYRGESKVVRESEGSGIGLYLTRKILEEQGGSIIVSSYEGKGSKFTILMTI</sequence>
<dbReference type="SUPFAM" id="SSF55874">
    <property type="entry name" value="ATPase domain of HSP90 chaperone/DNA topoisomerase II/histidine kinase"/>
    <property type="match status" value="1"/>
</dbReference>
<dbReference type="PATRIC" id="fig|1128398.3.peg.2656"/>
<dbReference type="Gene3D" id="1.10.287.130">
    <property type="match status" value="1"/>
</dbReference>
<organism evidence="10 11">
    <name type="scientific">Gottschalkia acidurici (strain ATCC 7906 / DSM 604 / BCRC 14475 / CIP 104303 / KCTC 5404 / NCIMB 10678 / 9a)</name>
    <name type="common">Clostridium acidurici</name>
    <dbReference type="NCBI Taxonomy" id="1128398"/>
    <lineage>
        <taxon>Bacteria</taxon>
        <taxon>Bacillati</taxon>
        <taxon>Bacillota</taxon>
        <taxon>Tissierellia</taxon>
        <taxon>Tissierellales</taxon>
        <taxon>Gottschalkiaceae</taxon>
        <taxon>Gottschalkia</taxon>
    </lineage>
</organism>
<dbReference type="CDD" id="cd00082">
    <property type="entry name" value="HisKA"/>
    <property type="match status" value="1"/>
</dbReference>
<dbReference type="SMART" id="SM00388">
    <property type="entry name" value="HisKA"/>
    <property type="match status" value="1"/>
</dbReference>
<dbReference type="eggNOG" id="COG2205">
    <property type="taxonomic scope" value="Bacteria"/>
</dbReference>
<reference evidence="10 11" key="1">
    <citation type="journal article" date="2012" name="PLoS ONE">
        <title>The purine-utilizing bacterium Clostridium acidurici 9a: a genome-guided metabolic reconsideration.</title>
        <authorList>
            <person name="Hartwich K."/>
            <person name="Poehlein A."/>
            <person name="Daniel R."/>
        </authorList>
    </citation>
    <scope>NUCLEOTIDE SEQUENCE [LARGE SCALE GENOMIC DNA]</scope>
    <source>
        <strain evidence="11">ATCC 7906 / DSM 604 / BCRC 14475 / CIP 104303 / KCTC 5404 / NCIMB 10678 / 9a</strain>
    </source>
</reference>
<dbReference type="EMBL" id="CP003326">
    <property type="protein sequence ID" value="AFS79575.1"/>
    <property type="molecule type" value="Genomic_DNA"/>
</dbReference>
<gene>
    <name evidence="10" type="ordered locus">Curi_c25800</name>
</gene>
<dbReference type="EC" id="2.7.13.3" evidence="3"/>
<evidence type="ECO:0000313" key="11">
    <source>
        <dbReference type="Proteomes" id="UP000006094"/>
    </source>
</evidence>
<dbReference type="Gene3D" id="3.30.565.10">
    <property type="entry name" value="Histidine kinase-like ATPase, C-terminal domain"/>
    <property type="match status" value="1"/>
</dbReference>
<dbReference type="AlphaFoldDB" id="K0B3U8"/>
<feature type="transmembrane region" description="Helical" evidence="8">
    <location>
        <begin position="12"/>
        <end position="32"/>
    </location>
</feature>
<keyword evidence="8" id="KW-0812">Transmembrane</keyword>
<dbReference type="InterPro" id="IPR050351">
    <property type="entry name" value="BphY/WalK/GraS-like"/>
</dbReference>
<evidence type="ECO:0000313" key="10">
    <source>
        <dbReference type="EMBL" id="AFS79575.1"/>
    </source>
</evidence>
<evidence type="ECO:0000256" key="5">
    <source>
        <dbReference type="ARBA" id="ARBA00022679"/>
    </source>
</evidence>
<evidence type="ECO:0000256" key="3">
    <source>
        <dbReference type="ARBA" id="ARBA00012438"/>
    </source>
</evidence>